<dbReference type="Proteomes" id="UP000219042">
    <property type="component" value="Unassembled WGS sequence"/>
</dbReference>
<evidence type="ECO:0000313" key="3">
    <source>
        <dbReference type="Proteomes" id="UP000219042"/>
    </source>
</evidence>
<dbReference type="GO" id="GO:0004386">
    <property type="term" value="F:helicase activity"/>
    <property type="evidence" value="ECO:0007669"/>
    <property type="project" value="UniProtKB-KW"/>
</dbReference>
<dbReference type="InterPro" id="IPR038461">
    <property type="entry name" value="Schlafen_AlbA_2_dom_sf"/>
</dbReference>
<proteinExistence type="predicted"/>
<sequence>MSNKHPLWLEIQKGESKTLEFKQQLPKGQQIAKTLIAFANGNGGKLIIGVTDDLELVGISDDVFELQDKISSMIDELCRPSLLPHIYIENIMDKELLVVDVARGSLMPYYLAPLGREQGVYIRLGANNRVASAEYIQQLELQRLNKSFDELVNYQYPLEKLDLTRLEEAFQEVNKTLNLDKLLNLKLAVEEQGTYFATHGLLILLGEYEHVVTQCARFKGTNMSVFLDRKEYTGNLFLQLTQTEIFIKNHLSLRAEIRGLKRHDYLEIPESAIREALINAYIHRDYSNFGRNIKVAIYDDLVNIVSPGGLPNGLTEVDLLQGRSEIRNRVLARVFRELGYIEHWGSGIQRIQQMCKAENLRSPEFVETGDFFDVKLYRPKIQTIKNDFKDAIGGSIEDFSGSIGGSIEDFSGSISGSMQQNHLTERQKEILGLIQQDRKISYREMADKLRINDSAVKKHLENLKNLGWLERVGSTRGYWEIKKKFDVQT</sequence>
<dbReference type="RefSeq" id="WP_097077858.1">
    <property type="nucleotide sequence ID" value="NZ_BAABHT010000020.1"/>
</dbReference>
<dbReference type="InterPro" id="IPR036388">
    <property type="entry name" value="WH-like_DNA-bd_sf"/>
</dbReference>
<dbReference type="InterPro" id="IPR038475">
    <property type="entry name" value="RecG_C_sf"/>
</dbReference>
<dbReference type="Pfam" id="PF13749">
    <property type="entry name" value="HATPase_c_4"/>
    <property type="match status" value="1"/>
</dbReference>
<dbReference type="EMBL" id="OANT01000001">
    <property type="protein sequence ID" value="SNX43582.1"/>
    <property type="molecule type" value="Genomic_DNA"/>
</dbReference>
<dbReference type="AlphaFoldDB" id="A0A240E4R0"/>
<reference evidence="3" key="1">
    <citation type="submission" date="2016-09" db="EMBL/GenBank/DDBJ databases">
        <authorList>
            <person name="Varghese N."/>
            <person name="Submissions S."/>
        </authorList>
    </citation>
    <scope>NUCLEOTIDE SEQUENCE [LARGE SCALE GENOMIC DNA]</scope>
    <source>
        <strain evidence="3">ANC 4466</strain>
    </source>
</reference>
<dbReference type="Gene3D" id="3.30.565.60">
    <property type="match status" value="1"/>
</dbReference>
<feature type="domain" description="Schlafen AlbA-2" evidence="1">
    <location>
        <begin position="15"/>
        <end position="131"/>
    </location>
</feature>
<evidence type="ECO:0000313" key="2">
    <source>
        <dbReference type="EMBL" id="SNX43582.1"/>
    </source>
</evidence>
<keyword evidence="2" id="KW-0378">Hydrolase</keyword>
<dbReference type="PANTHER" id="PTHR30595:SF6">
    <property type="entry name" value="SCHLAFEN ALBA-2 DOMAIN-CONTAINING PROTEIN"/>
    <property type="match status" value="1"/>
</dbReference>
<keyword evidence="3" id="KW-1185">Reference proteome</keyword>
<keyword evidence="2" id="KW-0547">Nucleotide-binding</keyword>
<dbReference type="Gene3D" id="3.30.950.30">
    <property type="entry name" value="Schlafen, AAA domain"/>
    <property type="match status" value="1"/>
</dbReference>
<keyword evidence="2" id="KW-0067">ATP-binding</keyword>
<gene>
    <name evidence="2" type="ORF">SAMN05421731_101624</name>
</gene>
<dbReference type="InterPro" id="IPR007421">
    <property type="entry name" value="Schlafen_AlbA_2_dom"/>
</dbReference>
<dbReference type="Pfam" id="PF13412">
    <property type="entry name" value="HTH_24"/>
    <property type="match status" value="1"/>
</dbReference>
<organism evidence="2 3">
    <name type="scientific">Acinetobacter puyangensis</name>
    <dbReference type="NCBI Taxonomy" id="1096779"/>
    <lineage>
        <taxon>Bacteria</taxon>
        <taxon>Pseudomonadati</taxon>
        <taxon>Pseudomonadota</taxon>
        <taxon>Gammaproteobacteria</taxon>
        <taxon>Moraxellales</taxon>
        <taxon>Moraxellaceae</taxon>
        <taxon>Acinetobacter</taxon>
    </lineage>
</organism>
<name>A0A240E4R0_9GAMM</name>
<dbReference type="Gene3D" id="1.10.10.10">
    <property type="entry name" value="Winged helix-like DNA-binding domain superfamily/Winged helix DNA-binding domain"/>
    <property type="match status" value="1"/>
</dbReference>
<dbReference type="InterPro" id="IPR036390">
    <property type="entry name" value="WH_DNA-bd_sf"/>
</dbReference>
<accession>A0A240E4R0</accession>
<protein>
    <submittedName>
        <fullName evidence="2">ATP-dependent DNA helicase RecG</fullName>
    </submittedName>
</protein>
<dbReference type="OrthoDB" id="9807853at2"/>
<dbReference type="Pfam" id="PF04326">
    <property type="entry name" value="SLFN_AlbA_2"/>
    <property type="match status" value="1"/>
</dbReference>
<evidence type="ECO:0000259" key="1">
    <source>
        <dbReference type="Pfam" id="PF04326"/>
    </source>
</evidence>
<keyword evidence="2" id="KW-0347">Helicase</keyword>
<dbReference type="PANTHER" id="PTHR30595">
    <property type="entry name" value="GLPR-RELATED TRANSCRIPTIONAL REPRESSOR"/>
    <property type="match status" value="1"/>
</dbReference>
<dbReference type="SUPFAM" id="SSF46785">
    <property type="entry name" value="Winged helix' DNA-binding domain"/>
    <property type="match status" value="1"/>
</dbReference>